<dbReference type="OrthoDB" id="185963at2"/>
<keyword evidence="1" id="KW-0472">Membrane</keyword>
<comment type="caution">
    <text evidence="2">The sequence shown here is derived from an EMBL/GenBank/DDBJ whole genome shotgun (WGS) entry which is preliminary data.</text>
</comment>
<dbReference type="Proteomes" id="UP000256763">
    <property type="component" value="Unassembled WGS sequence"/>
</dbReference>
<dbReference type="InterPro" id="IPR034122">
    <property type="entry name" value="Retropepsin-like_bacterial"/>
</dbReference>
<dbReference type="RefSeq" id="WP_116300482.1">
    <property type="nucleotide sequence ID" value="NZ_NFZV01000001.1"/>
</dbReference>
<dbReference type="GO" id="GO:0004190">
    <property type="term" value="F:aspartic-type endopeptidase activity"/>
    <property type="evidence" value="ECO:0007669"/>
    <property type="project" value="InterPro"/>
</dbReference>
<dbReference type="GO" id="GO:0006508">
    <property type="term" value="P:proteolysis"/>
    <property type="evidence" value="ECO:0007669"/>
    <property type="project" value="UniProtKB-KW"/>
</dbReference>
<feature type="transmembrane region" description="Helical" evidence="1">
    <location>
        <begin position="20"/>
        <end position="38"/>
    </location>
</feature>
<gene>
    <name evidence="2" type="ORF">CAL65_01935</name>
</gene>
<accession>A0A3E0X1L8</accession>
<proteinExistence type="predicted"/>
<dbReference type="InterPro" id="IPR001969">
    <property type="entry name" value="Aspartic_peptidase_AS"/>
</dbReference>
<dbReference type="CDD" id="cd05483">
    <property type="entry name" value="retropepsin_like_bacteria"/>
    <property type="match status" value="1"/>
</dbReference>
<dbReference type="SUPFAM" id="SSF50630">
    <property type="entry name" value="Acid proteases"/>
    <property type="match status" value="1"/>
</dbReference>
<keyword evidence="2" id="KW-0378">Hydrolase</keyword>
<keyword evidence="3" id="KW-1185">Reference proteome</keyword>
<reference evidence="3" key="1">
    <citation type="submission" date="2017-05" db="EMBL/GenBank/DDBJ databases">
        <authorList>
            <person name="Sharma S."/>
            <person name="Sidhu C."/>
            <person name="Pinnaka A.K."/>
        </authorList>
    </citation>
    <scope>NUCLEOTIDE SEQUENCE [LARGE SCALE GENOMIC DNA]</scope>
    <source>
        <strain evidence="3">AK93</strain>
    </source>
</reference>
<protein>
    <submittedName>
        <fullName evidence="2">Aspartyl protease</fullName>
    </submittedName>
</protein>
<dbReference type="NCBIfam" id="TIGR02281">
    <property type="entry name" value="clan_AA_DTGA"/>
    <property type="match status" value="1"/>
</dbReference>
<keyword evidence="2" id="KW-0645">Protease</keyword>
<evidence type="ECO:0000256" key="1">
    <source>
        <dbReference type="SAM" id="Phobius"/>
    </source>
</evidence>
<dbReference type="EMBL" id="NFZW01000001">
    <property type="protein sequence ID" value="RFA39549.1"/>
    <property type="molecule type" value="Genomic_DNA"/>
</dbReference>
<evidence type="ECO:0000313" key="2">
    <source>
        <dbReference type="EMBL" id="RFA39549.1"/>
    </source>
</evidence>
<dbReference type="AlphaFoldDB" id="A0A3E0X1L8"/>
<sequence length="176" mass="19716">MNHQQTPQSNAKRAGTMMFIAMWILVLLLLTGGFNYWLEGQQNPNRNPGGETLVDGTREVTLQRNRYGHYIATGRINGEAVTFMLDTGASDISIPGRIAERLGLERGAPQQYRTAAGIITGYRTQLEQVELGPIALEDVRASINPHMDADEILLGMSFLKHLEFTQRGDRLTLRQY</sequence>
<dbReference type="InterPro" id="IPR021109">
    <property type="entry name" value="Peptidase_aspartic_dom_sf"/>
</dbReference>
<keyword evidence="1" id="KW-1133">Transmembrane helix</keyword>
<evidence type="ECO:0000313" key="3">
    <source>
        <dbReference type="Proteomes" id="UP000256763"/>
    </source>
</evidence>
<organism evidence="2 3">
    <name type="scientific">Alkalilimnicola ehrlichii</name>
    <dbReference type="NCBI Taxonomy" id="351052"/>
    <lineage>
        <taxon>Bacteria</taxon>
        <taxon>Pseudomonadati</taxon>
        <taxon>Pseudomonadota</taxon>
        <taxon>Gammaproteobacteria</taxon>
        <taxon>Chromatiales</taxon>
        <taxon>Ectothiorhodospiraceae</taxon>
        <taxon>Alkalilimnicola</taxon>
    </lineage>
</organism>
<dbReference type="Gene3D" id="2.40.70.10">
    <property type="entry name" value="Acid Proteases"/>
    <property type="match status" value="1"/>
</dbReference>
<dbReference type="PROSITE" id="PS00141">
    <property type="entry name" value="ASP_PROTEASE"/>
    <property type="match status" value="1"/>
</dbReference>
<dbReference type="Pfam" id="PF13975">
    <property type="entry name" value="gag-asp_proteas"/>
    <property type="match status" value="1"/>
</dbReference>
<name>A0A3E0X1L8_9GAMM</name>
<keyword evidence="1" id="KW-0812">Transmembrane</keyword>
<dbReference type="InterPro" id="IPR011969">
    <property type="entry name" value="Clan_AA_Asp_peptidase_C"/>
</dbReference>